<dbReference type="InterPro" id="IPR036259">
    <property type="entry name" value="MFS_trans_sf"/>
</dbReference>
<dbReference type="KEGG" id="celz:E5225_10460"/>
<feature type="compositionally biased region" description="Low complexity" evidence="5">
    <location>
        <begin position="481"/>
        <end position="492"/>
    </location>
</feature>
<feature type="transmembrane region" description="Helical" evidence="6">
    <location>
        <begin position="169"/>
        <end position="191"/>
    </location>
</feature>
<evidence type="ECO:0000256" key="4">
    <source>
        <dbReference type="ARBA" id="ARBA00023136"/>
    </source>
</evidence>
<sequence>MSEPPAHAEDLWRARRTTTVSLVSLVVLVAFESFAVTTVMPGVADALDGHALYAFAFAGPLATGVVGMVVAGAWSDRAGPFRPFVAGAALFVAGLVVAGAAASMPVLVAGRLAQGLGGGAVNVTVIVTLARAYPAVLHPRAFAWISAAWVLPSLVGPTVAGLIAQAAGWRWVFLAVALLVVPTGLPVVRTLRPLGPPERAAGAPSAGRRRIVFAALVAAAVLALNLAVELPAAPAAALATAAGAAALLAVRPLLPAGTLRARRGLPSVITTRALVSGAFLGSQAYVPYLLVSRDGWGPAASGLALTTASLAWSGTSAVQGRLGARLASRDAVRIGTGLVAVGVLGALLTAWAGLPPAVLVAAWTSCGAGMGLASSRINVLLLAYSEPGTQGTNSSALSISDAVGAAVALAASGVLFALVSGTSGTHGPGASADAAAVGTAGFAVAFGFTAALAVGAVLLAPRVGTPPGEGTGDAGGDRQPGAGSAEATAAST</sequence>
<evidence type="ECO:0000313" key="8">
    <source>
        <dbReference type="EMBL" id="QCB93921.1"/>
    </source>
</evidence>
<evidence type="ECO:0000256" key="2">
    <source>
        <dbReference type="ARBA" id="ARBA00022692"/>
    </source>
</evidence>
<dbReference type="GO" id="GO:0005886">
    <property type="term" value="C:plasma membrane"/>
    <property type="evidence" value="ECO:0007669"/>
    <property type="project" value="UniProtKB-SubCell"/>
</dbReference>
<feature type="transmembrane region" description="Helical" evidence="6">
    <location>
        <begin position="211"/>
        <end position="228"/>
    </location>
</feature>
<feature type="transmembrane region" description="Helical" evidence="6">
    <location>
        <begin position="360"/>
        <end position="384"/>
    </location>
</feature>
<reference evidence="8 9" key="1">
    <citation type="submission" date="2019-04" db="EMBL/GenBank/DDBJ databases">
        <title>Isolation and identification of Cellulomonas shaoxiangyii sp. Nov. isolated from feces of the Tibetan antelopes (Pantholops hodgsonii) in the Qinghai-Tibet plateau of China.</title>
        <authorList>
            <person name="Tian Z."/>
        </authorList>
    </citation>
    <scope>NUCLEOTIDE SEQUENCE [LARGE SCALE GENOMIC DNA]</scope>
    <source>
        <strain evidence="8 9">Z28</strain>
    </source>
</reference>
<gene>
    <name evidence="8" type="ORF">E5225_10460</name>
</gene>
<dbReference type="EMBL" id="CP039291">
    <property type="protein sequence ID" value="QCB93921.1"/>
    <property type="molecule type" value="Genomic_DNA"/>
</dbReference>
<dbReference type="SUPFAM" id="SSF103473">
    <property type="entry name" value="MFS general substrate transporter"/>
    <property type="match status" value="1"/>
</dbReference>
<evidence type="ECO:0000259" key="7">
    <source>
        <dbReference type="PROSITE" id="PS50850"/>
    </source>
</evidence>
<feature type="transmembrane region" description="Helical" evidence="6">
    <location>
        <begin position="396"/>
        <end position="419"/>
    </location>
</feature>
<keyword evidence="9" id="KW-1185">Reference proteome</keyword>
<keyword evidence="3 6" id="KW-1133">Transmembrane helix</keyword>
<keyword evidence="4 6" id="KW-0472">Membrane</keyword>
<dbReference type="PANTHER" id="PTHR23501">
    <property type="entry name" value="MAJOR FACILITATOR SUPERFAMILY"/>
    <property type="match status" value="1"/>
</dbReference>
<evidence type="ECO:0000256" key="6">
    <source>
        <dbReference type="SAM" id="Phobius"/>
    </source>
</evidence>
<feature type="region of interest" description="Disordered" evidence="5">
    <location>
        <begin position="464"/>
        <end position="492"/>
    </location>
</feature>
<feature type="transmembrane region" description="Helical" evidence="6">
    <location>
        <begin position="20"/>
        <end position="40"/>
    </location>
</feature>
<evidence type="ECO:0000256" key="3">
    <source>
        <dbReference type="ARBA" id="ARBA00022989"/>
    </source>
</evidence>
<dbReference type="GO" id="GO:0022857">
    <property type="term" value="F:transmembrane transporter activity"/>
    <property type="evidence" value="ECO:0007669"/>
    <property type="project" value="InterPro"/>
</dbReference>
<comment type="subcellular location">
    <subcellularLocation>
        <location evidence="1">Cell membrane</location>
        <topology evidence="1">Multi-pass membrane protein</topology>
    </subcellularLocation>
</comment>
<evidence type="ECO:0000313" key="9">
    <source>
        <dbReference type="Proteomes" id="UP000296469"/>
    </source>
</evidence>
<dbReference type="AlphaFoldDB" id="A0A4P7SJC9"/>
<feature type="transmembrane region" description="Helical" evidence="6">
    <location>
        <begin position="52"/>
        <end position="72"/>
    </location>
</feature>
<protein>
    <submittedName>
        <fullName evidence="8">MFS transporter</fullName>
    </submittedName>
</protein>
<dbReference type="RefSeq" id="WP_135972501.1">
    <property type="nucleotide sequence ID" value="NZ_CP039291.1"/>
</dbReference>
<feature type="transmembrane region" description="Helical" evidence="6">
    <location>
        <begin position="439"/>
        <end position="460"/>
    </location>
</feature>
<dbReference type="InterPro" id="IPR011701">
    <property type="entry name" value="MFS"/>
</dbReference>
<feature type="transmembrane region" description="Helical" evidence="6">
    <location>
        <begin position="112"/>
        <end position="130"/>
    </location>
</feature>
<name>A0A4P7SJC9_9CELL</name>
<dbReference type="PANTHER" id="PTHR23501:SF154">
    <property type="entry name" value="MULTIDRUG-EFFLUX TRANSPORTER RV1634-RELATED"/>
    <property type="match status" value="1"/>
</dbReference>
<evidence type="ECO:0000256" key="1">
    <source>
        <dbReference type="ARBA" id="ARBA00004651"/>
    </source>
</evidence>
<dbReference type="PROSITE" id="PS50850">
    <property type="entry name" value="MFS"/>
    <property type="match status" value="1"/>
</dbReference>
<keyword evidence="2 6" id="KW-0812">Transmembrane</keyword>
<feature type="transmembrane region" description="Helical" evidence="6">
    <location>
        <begin position="84"/>
        <end position="106"/>
    </location>
</feature>
<dbReference type="OrthoDB" id="9778875at2"/>
<organism evidence="8 9">
    <name type="scientific">Cellulomonas shaoxiangyii</name>
    <dbReference type="NCBI Taxonomy" id="2566013"/>
    <lineage>
        <taxon>Bacteria</taxon>
        <taxon>Bacillati</taxon>
        <taxon>Actinomycetota</taxon>
        <taxon>Actinomycetes</taxon>
        <taxon>Micrococcales</taxon>
        <taxon>Cellulomonadaceae</taxon>
        <taxon>Cellulomonas</taxon>
    </lineage>
</organism>
<dbReference type="Gene3D" id="1.20.1250.20">
    <property type="entry name" value="MFS general substrate transporter like domains"/>
    <property type="match status" value="1"/>
</dbReference>
<dbReference type="InterPro" id="IPR020846">
    <property type="entry name" value="MFS_dom"/>
</dbReference>
<proteinExistence type="predicted"/>
<feature type="transmembrane region" description="Helical" evidence="6">
    <location>
        <begin position="234"/>
        <end position="254"/>
    </location>
</feature>
<dbReference type="Proteomes" id="UP000296469">
    <property type="component" value="Chromosome"/>
</dbReference>
<feature type="transmembrane region" description="Helical" evidence="6">
    <location>
        <begin position="331"/>
        <end position="354"/>
    </location>
</feature>
<feature type="transmembrane region" description="Helical" evidence="6">
    <location>
        <begin position="142"/>
        <end position="163"/>
    </location>
</feature>
<dbReference type="Gene3D" id="1.20.1720.10">
    <property type="entry name" value="Multidrug resistance protein D"/>
    <property type="match status" value="1"/>
</dbReference>
<evidence type="ECO:0000256" key="5">
    <source>
        <dbReference type="SAM" id="MobiDB-lite"/>
    </source>
</evidence>
<dbReference type="Pfam" id="PF07690">
    <property type="entry name" value="MFS_1"/>
    <property type="match status" value="1"/>
</dbReference>
<accession>A0A4P7SJC9</accession>
<dbReference type="PRINTS" id="PR01036">
    <property type="entry name" value="TCRTETB"/>
</dbReference>
<feature type="domain" description="Major facilitator superfamily (MFS) profile" evidence="7">
    <location>
        <begin position="18"/>
        <end position="464"/>
    </location>
</feature>